<evidence type="ECO:0000313" key="2">
    <source>
        <dbReference type="Proteomes" id="UP000186218"/>
    </source>
</evidence>
<dbReference type="OrthoDB" id="4773813at2"/>
<dbReference type="STRING" id="1344003.SAMN05445060_1686"/>
<keyword evidence="2" id="KW-1185">Reference proteome</keyword>
<dbReference type="AlphaFoldDB" id="A0A1N7F0I7"/>
<evidence type="ECO:0000313" key="1">
    <source>
        <dbReference type="EMBL" id="SIR93705.1"/>
    </source>
</evidence>
<reference evidence="1 2" key="1">
    <citation type="submission" date="2017-01" db="EMBL/GenBank/DDBJ databases">
        <authorList>
            <person name="Mah S.A."/>
            <person name="Swanson W.J."/>
            <person name="Moy G.W."/>
            <person name="Vacquier V.D."/>
        </authorList>
    </citation>
    <scope>NUCLEOTIDE SEQUENCE [LARGE SCALE GENOMIC DNA]</scope>
    <source>
        <strain evidence="1 2">CPCC 203464</strain>
    </source>
</reference>
<organism evidence="1 2">
    <name type="scientific">Williamsia sterculiae</name>
    <dbReference type="NCBI Taxonomy" id="1344003"/>
    <lineage>
        <taxon>Bacteria</taxon>
        <taxon>Bacillati</taxon>
        <taxon>Actinomycetota</taxon>
        <taxon>Actinomycetes</taxon>
        <taxon>Mycobacteriales</taxon>
        <taxon>Nocardiaceae</taxon>
        <taxon>Williamsia</taxon>
    </lineage>
</organism>
<dbReference type="PROSITE" id="PS51257">
    <property type="entry name" value="PROKAR_LIPOPROTEIN"/>
    <property type="match status" value="1"/>
</dbReference>
<name>A0A1N7F0I7_9NOCA</name>
<accession>A0A1N7F0I7</accession>
<gene>
    <name evidence="1" type="ORF">SAMN05445060_1686</name>
</gene>
<evidence type="ECO:0008006" key="3">
    <source>
        <dbReference type="Google" id="ProtNLM"/>
    </source>
</evidence>
<sequence length="146" mass="14138">MRSGGARTPVVGVLVAMLAVVLVAGCGAGSDKPGPSSGSGVTIPADLPTGDIPLIDGTVLAAGGSKANGWNLTIQARSGSKDALDAAVGTLTAAGYTESSRSGTSGARVVLLDGTKKGTHYFVQVGAAPTATGGANSVYYEISTGS</sequence>
<protein>
    <recommendedName>
        <fullName evidence="3">Lipoprotein</fullName>
    </recommendedName>
</protein>
<dbReference type="EMBL" id="FTNT01000004">
    <property type="protein sequence ID" value="SIR93705.1"/>
    <property type="molecule type" value="Genomic_DNA"/>
</dbReference>
<proteinExistence type="predicted"/>
<dbReference type="RefSeq" id="WP_076478477.1">
    <property type="nucleotide sequence ID" value="NZ_FTNT01000004.1"/>
</dbReference>
<dbReference type="Proteomes" id="UP000186218">
    <property type="component" value="Unassembled WGS sequence"/>
</dbReference>